<evidence type="ECO:0000256" key="5">
    <source>
        <dbReference type="ARBA" id="ARBA00023049"/>
    </source>
</evidence>
<evidence type="ECO:0000256" key="3">
    <source>
        <dbReference type="ARBA" id="ARBA00022801"/>
    </source>
</evidence>
<sequence>MEKATKSPAIYRVAEVKLSYRNRVKPSERPQVTCSTDSYKVLKESWDSDKLEFIEQFKVLLLNRANRVLGVYELSTGGVAGTVADPKLIFVAALKACASGIILSHNHPSGNLKPSTADLQLTKKIKQGGELLDIAVLDHIILTSENYYSLADEGLL</sequence>
<evidence type="ECO:0000256" key="4">
    <source>
        <dbReference type="ARBA" id="ARBA00022833"/>
    </source>
</evidence>
<feature type="domain" description="MPN" evidence="6">
    <location>
        <begin position="31"/>
        <end position="156"/>
    </location>
</feature>
<evidence type="ECO:0000256" key="2">
    <source>
        <dbReference type="ARBA" id="ARBA00022723"/>
    </source>
</evidence>
<dbReference type="PANTHER" id="PTHR30471">
    <property type="entry name" value="DNA REPAIR PROTEIN RADC"/>
    <property type="match status" value="1"/>
</dbReference>
<keyword evidence="3" id="KW-0378">Hydrolase</keyword>
<keyword evidence="5" id="KW-0482">Metalloprotease</keyword>
<keyword evidence="2" id="KW-0479">Metal-binding</keyword>
<dbReference type="Pfam" id="PF04002">
    <property type="entry name" value="RadC"/>
    <property type="match status" value="1"/>
</dbReference>
<evidence type="ECO:0000313" key="7">
    <source>
        <dbReference type="EMBL" id="ARS36039.1"/>
    </source>
</evidence>
<dbReference type="GO" id="GO:0008237">
    <property type="term" value="F:metallopeptidase activity"/>
    <property type="evidence" value="ECO:0007669"/>
    <property type="project" value="UniProtKB-KW"/>
</dbReference>
<dbReference type="InterPro" id="IPR037518">
    <property type="entry name" value="MPN"/>
</dbReference>
<keyword evidence="1" id="KW-0645">Protease</keyword>
<reference evidence="8" key="1">
    <citation type="submission" date="2017-05" db="EMBL/GenBank/DDBJ databases">
        <authorList>
            <person name="Ray J."/>
            <person name="Price M."/>
            <person name="Deutschbauer A."/>
        </authorList>
    </citation>
    <scope>NUCLEOTIDE SEQUENCE [LARGE SCALE GENOMIC DNA]</scope>
    <source>
        <strain evidence="8">DSM 19842</strain>
    </source>
</reference>
<evidence type="ECO:0000256" key="1">
    <source>
        <dbReference type="ARBA" id="ARBA00022670"/>
    </source>
</evidence>
<dbReference type="Gene3D" id="3.40.140.10">
    <property type="entry name" value="Cytidine Deaminase, domain 2"/>
    <property type="match status" value="1"/>
</dbReference>
<dbReference type="InterPro" id="IPR020891">
    <property type="entry name" value="UPF0758_CS"/>
</dbReference>
<dbReference type="InterPro" id="IPR001405">
    <property type="entry name" value="UPF0758"/>
</dbReference>
<dbReference type="InterPro" id="IPR025657">
    <property type="entry name" value="RadC_JAB"/>
</dbReference>
<dbReference type="EMBL" id="CP021235">
    <property type="protein sequence ID" value="ARS36039.1"/>
    <property type="molecule type" value="Genomic_DNA"/>
</dbReference>
<dbReference type="PANTHER" id="PTHR30471:SF3">
    <property type="entry name" value="UPF0758 PROTEIN YEES-RELATED"/>
    <property type="match status" value="1"/>
</dbReference>
<dbReference type="Proteomes" id="UP000266292">
    <property type="component" value="Chromosome"/>
</dbReference>
<protein>
    <submittedName>
        <fullName evidence="7">DNA repair protein</fullName>
    </submittedName>
</protein>
<dbReference type="CDD" id="cd08071">
    <property type="entry name" value="MPN_DUF2466"/>
    <property type="match status" value="1"/>
</dbReference>
<keyword evidence="8" id="KW-1185">Reference proteome</keyword>
<evidence type="ECO:0000313" key="8">
    <source>
        <dbReference type="Proteomes" id="UP000266292"/>
    </source>
</evidence>
<dbReference type="GO" id="GO:0046872">
    <property type="term" value="F:metal ion binding"/>
    <property type="evidence" value="ECO:0007669"/>
    <property type="project" value="UniProtKB-KW"/>
</dbReference>
<evidence type="ECO:0000259" key="6">
    <source>
        <dbReference type="PROSITE" id="PS50249"/>
    </source>
</evidence>
<accession>A0A1X9YT26</accession>
<gene>
    <name evidence="7" type="ORF">CA264_11670</name>
</gene>
<dbReference type="OrthoDB" id="9804482at2"/>
<dbReference type="PROSITE" id="PS01302">
    <property type="entry name" value="UPF0758"/>
    <property type="match status" value="1"/>
</dbReference>
<dbReference type="GO" id="GO:0006508">
    <property type="term" value="P:proteolysis"/>
    <property type="evidence" value="ECO:0007669"/>
    <property type="project" value="UniProtKB-KW"/>
</dbReference>
<dbReference type="RefSeq" id="WP_025607354.1">
    <property type="nucleotide sequence ID" value="NZ_CP021235.1"/>
</dbReference>
<dbReference type="STRING" id="709015.GCA_000472485_02363"/>
<dbReference type="PROSITE" id="PS50249">
    <property type="entry name" value="MPN"/>
    <property type="match status" value="1"/>
</dbReference>
<dbReference type="KEGG" id="pact:CA264_11670"/>
<name>A0A1X9YT26_9BACT</name>
<keyword evidence="4" id="KW-0862">Zinc</keyword>
<proteinExistence type="predicted"/>
<organism evidence="7 8">
    <name type="scientific">Pontibacter actiniarum</name>
    <dbReference type="NCBI Taxonomy" id="323450"/>
    <lineage>
        <taxon>Bacteria</taxon>
        <taxon>Pseudomonadati</taxon>
        <taxon>Bacteroidota</taxon>
        <taxon>Cytophagia</taxon>
        <taxon>Cytophagales</taxon>
        <taxon>Hymenobacteraceae</taxon>
        <taxon>Pontibacter</taxon>
    </lineage>
</organism>
<dbReference type="AlphaFoldDB" id="A0A1X9YT26"/>